<dbReference type="Pfam" id="PF05014">
    <property type="entry name" value="Nuc_deoxyrib_tr"/>
    <property type="match status" value="1"/>
</dbReference>
<dbReference type="SUPFAM" id="SSF52309">
    <property type="entry name" value="N-(deoxy)ribosyltransferase-like"/>
    <property type="match status" value="1"/>
</dbReference>
<reference evidence="1" key="1">
    <citation type="submission" date="2021-01" db="EMBL/GenBank/DDBJ databases">
        <title>Fulvivirga kasyanovii gen. nov., sp nov., a novel member of the phylum Bacteroidetes isolated from seawater in a mussel farm.</title>
        <authorList>
            <person name="Zhao L.-H."/>
            <person name="Wang Z.-J."/>
        </authorList>
    </citation>
    <scope>NUCLEOTIDE SEQUENCE</scope>
    <source>
        <strain evidence="1">2943</strain>
    </source>
</reference>
<dbReference type="AlphaFoldDB" id="A0A937F7U7"/>
<keyword evidence="2" id="KW-1185">Reference proteome</keyword>
<dbReference type="InterPro" id="IPR051239">
    <property type="entry name" value="2'-dNMP_N-hydrolase"/>
</dbReference>
<proteinExistence type="predicted"/>
<dbReference type="GO" id="GO:0009159">
    <property type="term" value="P:deoxyribonucleoside monophosphate catabolic process"/>
    <property type="evidence" value="ECO:0007669"/>
    <property type="project" value="TreeGrafter"/>
</dbReference>
<organism evidence="1 2">
    <name type="scientific">Fulvivirga sediminis</name>
    <dbReference type="NCBI Taxonomy" id="2803949"/>
    <lineage>
        <taxon>Bacteria</taxon>
        <taxon>Pseudomonadati</taxon>
        <taxon>Bacteroidota</taxon>
        <taxon>Cytophagia</taxon>
        <taxon>Cytophagales</taxon>
        <taxon>Fulvivirgaceae</taxon>
        <taxon>Fulvivirga</taxon>
    </lineage>
</organism>
<protein>
    <submittedName>
        <fullName evidence="1">Nucleoside 2-deoxyribosyltransferase</fullName>
    </submittedName>
</protein>
<sequence>MSKKIYVASPLGFSEAGRAFMYGNIIPTIEEQGYEILDPWKLTSRELMQPVMDMPYGPEKKQKWAELNKVIGANNAEAIRECSGVVAILDGVDVDSGTAAEIGFAAALEKPIIGYRGDFRLSADNEGSTVNLQVQYFIEFRGGKVITQLADLKPLLKEIFM</sequence>
<dbReference type="Gene3D" id="3.40.50.450">
    <property type="match status" value="1"/>
</dbReference>
<dbReference type="PANTHER" id="PTHR15364">
    <property type="entry name" value="2'-DEOXYNUCLEOSIDE 5'-PHOSPHATE N-HYDROLASE 1"/>
    <property type="match status" value="1"/>
</dbReference>
<dbReference type="Proteomes" id="UP000659388">
    <property type="component" value="Unassembled WGS sequence"/>
</dbReference>
<dbReference type="EMBL" id="JAESIY010000002">
    <property type="protein sequence ID" value="MBL3655593.1"/>
    <property type="molecule type" value="Genomic_DNA"/>
</dbReference>
<evidence type="ECO:0000313" key="2">
    <source>
        <dbReference type="Proteomes" id="UP000659388"/>
    </source>
</evidence>
<dbReference type="RefSeq" id="WP_202243255.1">
    <property type="nucleotide sequence ID" value="NZ_JAESIY010000002.1"/>
</dbReference>
<gene>
    <name evidence="1" type="ORF">JL102_05600</name>
</gene>
<dbReference type="InterPro" id="IPR007710">
    <property type="entry name" value="Nucleoside_deoxyribTrfase"/>
</dbReference>
<dbReference type="GO" id="GO:0070694">
    <property type="term" value="F:5-hydroxymethyl-dUMP N-hydrolase activity"/>
    <property type="evidence" value="ECO:0007669"/>
    <property type="project" value="TreeGrafter"/>
</dbReference>
<comment type="caution">
    <text evidence="1">The sequence shown here is derived from an EMBL/GenBank/DDBJ whole genome shotgun (WGS) entry which is preliminary data.</text>
</comment>
<name>A0A937F7U7_9BACT</name>
<accession>A0A937F7U7</accession>
<evidence type="ECO:0000313" key="1">
    <source>
        <dbReference type="EMBL" id="MBL3655593.1"/>
    </source>
</evidence>
<dbReference type="PANTHER" id="PTHR15364:SF0">
    <property type="entry name" value="2'-DEOXYNUCLEOSIDE 5'-PHOSPHATE N-HYDROLASE 1"/>
    <property type="match status" value="1"/>
</dbReference>